<evidence type="ECO:0000313" key="2">
    <source>
        <dbReference type="EMBL" id="KAA9110167.1"/>
    </source>
</evidence>
<reference evidence="3" key="1">
    <citation type="submission" date="2019-09" db="EMBL/GenBank/DDBJ databases">
        <title>Mumia zhuanghuii sp. nov. isolated from the intestinal contents of plateau pika (Ochotona curzoniae) in the Qinghai-Tibet plateau of China.</title>
        <authorList>
            <person name="Tian Z."/>
        </authorList>
    </citation>
    <scope>NUCLEOTIDE SEQUENCE [LARGE SCALE GENOMIC DNA]</scope>
    <source>
        <strain evidence="3">JCM 30598</strain>
    </source>
</reference>
<dbReference type="Proteomes" id="UP000325827">
    <property type="component" value="Unassembled WGS sequence"/>
</dbReference>
<comment type="caution">
    <text evidence="2">The sequence shown here is derived from an EMBL/GenBank/DDBJ whole genome shotgun (WGS) entry which is preliminary data.</text>
</comment>
<dbReference type="RefSeq" id="WP_150446971.1">
    <property type="nucleotide sequence ID" value="NZ_VYSA01000001.1"/>
</dbReference>
<protein>
    <submittedName>
        <fullName evidence="2">Uncharacterized protein</fullName>
    </submittedName>
</protein>
<feature type="region of interest" description="Disordered" evidence="1">
    <location>
        <begin position="1"/>
        <end position="40"/>
    </location>
</feature>
<name>A0A5J5J1W0_9MICO</name>
<proteinExistence type="predicted"/>
<dbReference type="AlphaFoldDB" id="A0A5J5J1W0"/>
<keyword evidence="3" id="KW-1185">Reference proteome</keyword>
<accession>A0A5J5J1W0</accession>
<gene>
    <name evidence="2" type="ORF">F6B43_00195</name>
</gene>
<dbReference type="EMBL" id="VYSA01000001">
    <property type="protein sequence ID" value="KAA9110167.1"/>
    <property type="molecule type" value="Genomic_DNA"/>
</dbReference>
<sequence>MSQWRRRGSRGSIRNDRASSDEDEHAHYYDDPRDKEGGRADEFHTATLGDECIKHLNGLVVDKVTGRENDPMTTDDKARLVDEYAQLSSELEVLDAVIAERDAAQAKAKAIARAIGHHLARIGHFAELAEERFDNDLARRLYWGYPDIHVAEIARPMRLREALVNNEVGNGTFEKPCAGECGATVTWNMKNRTDSRRQPRLCADCKAEAERQAEIERARWQAESNAEHAEDLERLKAAVDREPYARYAEFRGVPGTWRVDEHGIPYALRGPDHD</sequence>
<evidence type="ECO:0000313" key="3">
    <source>
        <dbReference type="Proteomes" id="UP000325827"/>
    </source>
</evidence>
<evidence type="ECO:0000256" key="1">
    <source>
        <dbReference type="SAM" id="MobiDB-lite"/>
    </source>
</evidence>
<feature type="compositionally biased region" description="Basic and acidic residues" evidence="1">
    <location>
        <begin position="13"/>
        <end position="40"/>
    </location>
</feature>
<organism evidence="2 3">
    <name type="scientific">Microbacterium rhizomatis</name>
    <dbReference type="NCBI Taxonomy" id="1631477"/>
    <lineage>
        <taxon>Bacteria</taxon>
        <taxon>Bacillati</taxon>
        <taxon>Actinomycetota</taxon>
        <taxon>Actinomycetes</taxon>
        <taxon>Micrococcales</taxon>
        <taxon>Microbacteriaceae</taxon>
        <taxon>Microbacterium</taxon>
    </lineage>
</organism>